<reference evidence="1 2" key="1">
    <citation type="journal article" date="2021" name="bioRxiv">
        <title>Unraveling nitrogen, sulfur and carbon metabolic pathways and microbial community transcriptional responses to substrate deprivation and toxicity stresses in a bioreactor mimicking anoxic brackish coastal sediment conditions.</title>
        <authorList>
            <person name="Martins P.D."/>
            <person name="Echeveste M.J."/>
            <person name="Arshad A."/>
            <person name="Kurth J."/>
            <person name="Ouboter H."/>
            <person name="Jetten M.S.M."/>
            <person name="Welte C.U."/>
        </authorList>
    </citation>
    <scope>NUCLEOTIDE SEQUENCE [LARGE SCALE GENOMIC DNA]</scope>
    <source>
        <strain evidence="1">MAG_38</strain>
    </source>
</reference>
<evidence type="ECO:0000313" key="1">
    <source>
        <dbReference type="EMBL" id="MBZ0159566.1"/>
    </source>
</evidence>
<protein>
    <submittedName>
        <fullName evidence="1">Cycloisomerase</fullName>
    </submittedName>
</protein>
<sequence>ILHLDSAMLMDGKLYAAHSNYPQWPMTSSIEIFDAETMAHIGTHRFDIQRGSLTWADWHDGHWWMTFANYDRMLGLGKTPYGHKANTVMVKFTKDYRPVQSWTLPKTILDRFEDMSNSGGSWGPDGYLYLTGHDPAELYRMRLPKAGSVLELVDIIPMNIRGQGIAWDRSQPGVIYGIIRATAKERAEGGGHKVTVFRLVEKP</sequence>
<dbReference type="SUPFAM" id="SSF69322">
    <property type="entry name" value="Tricorn protease domain 2"/>
    <property type="match status" value="1"/>
</dbReference>
<organism evidence="1 2">
    <name type="scientific">Candidatus Methylomirabilis tolerans</name>
    <dbReference type="NCBI Taxonomy" id="3123416"/>
    <lineage>
        <taxon>Bacteria</taxon>
        <taxon>Candidatus Methylomirabilota</taxon>
        <taxon>Candidatus Methylomirabilia</taxon>
        <taxon>Candidatus Methylomirabilales</taxon>
        <taxon>Candidatus Methylomirabilaceae</taxon>
        <taxon>Candidatus Methylomirabilis</taxon>
    </lineage>
</organism>
<dbReference type="Proteomes" id="UP001197609">
    <property type="component" value="Unassembled WGS sequence"/>
</dbReference>
<accession>A0AAJ1AI20</accession>
<feature type="non-terminal residue" evidence="1">
    <location>
        <position position="1"/>
    </location>
</feature>
<dbReference type="AlphaFoldDB" id="A0AAJ1AI20"/>
<gene>
    <name evidence="1" type="ORF">K8G79_05455</name>
</gene>
<dbReference type="EMBL" id="JAIOIU010000063">
    <property type="protein sequence ID" value="MBZ0159566.1"/>
    <property type="molecule type" value="Genomic_DNA"/>
</dbReference>
<comment type="caution">
    <text evidence="1">The sequence shown here is derived from an EMBL/GenBank/DDBJ whole genome shotgun (WGS) entry which is preliminary data.</text>
</comment>
<proteinExistence type="predicted"/>
<evidence type="ECO:0000313" key="2">
    <source>
        <dbReference type="Proteomes" id="UP001197609"/>
    </source>
</evidence>
<name>A0AAJ1AI20_9BACT</name>